<dbReference type="InterPro" id="IPR012337">
    <property type="entry name" value="RNaseH-like_sf"/>
</dbReference>
<dbReference type="Gene3D" id="3.30.420.10">
    <property type="entry name" value="Ribonuclease H-like superfamily/Ribonuclease H"/>
    <property type="match status" value="1"/>
</dbReference>
<evidence type="ECO:0000259" key="2">
    <source>
        <dbReference type="Pfam" id="PF17921"/>
    </source>
</evidence>
<dbReference type="AlphaFoldDB" id="A0A0V0ZHE2"/>
<reference evidence="3 5" key="1">
    <citation type="submission" date="2015-01" db="EMBL/GenBank/DDBJ databases">
        <title>Evolution of Trichinella species and genotypes.</title>
        <authorList>
            <person name="Korhonen P.K."/>
            <person name="Edoardo P."/>
            <person name="Giuseppe L.R."/>
            <person name="Gasser R.B."/>
        </authorList>
    </citation>
    <scope>NUCLEOTIDE SEQUENCE [LARGE SCALE GENOMIC DNA]</scope>
    <source>
        <strain evidence="3">ISS2496</strain>
    </source>
</reference>
<dbReference type="InterPro" id="IPR036397">
    <property type="entry name" value="RNaseH_sf"/>
</dbReference>
<dbReference type="OrthoDB" id="5830590at2759"/>
<dbReference type="PANTHER" id="PTHR37984">
    <property type="entry name" value="PROTEIN CBG26694"/>
    <property type="match status" value="1"/>
</dbReference>
<name>A0A0V0ZHE2_9BILA</name>
<organism evidence="3 5">
    <name type="scientific">Trichinella patagoniensis</name>
    <dbReference type="NCBI Taxonomy" id="990121"/>
    <lineage>
        <taxon>Eukaryota</taxon>
        <taxon>Metazoa</taxon>
        <taxon>Ecdysozoa</taxon>
        <taxon>Nematoda</taxon>
        <taxon>Enoplea</taxon>
        <taxon>Dorylaimia</taxon>
        <taxon>Trichinellida</taxon>
        <taxon>Trichinellidae</taxon>
        <taxon>Trichinella</taxon>
    </lineage>
</organism>
<evidence type="ECO:0000313" key="5">
    <source>
        <dbReference type="Proteomes" id="UP000054783"/>
    </source>
</evidence>
<evidence type="ECO:0000313" key="4">
    <source>
        <dbReference type="EMBL" id="KRY13776.1"/>
    </source>
</evidence>
<gene>
    <name evidence="4" type="ORF">T12_11871</name>
    <name evidence="3" type="ORF">T12_8010</name>
</gene>
<accession>A0A0V0ZHE2</accession>
<dbReference type="InterPro" id="IPR041588">
    <property type="entry name" value="Integrase_H2C2"/>
</dbReference>
<dbReference type="GO" id="GO:0042575">
    <property type="term" value="C:DNA polymerase complex"/>
    <property type="evidence" value="ECO:0007669"/>
    <property type="project" value="UniProtKB-ARBA"/>
</dbReference>
<feature type="domain" description="Integrase zinc-binding" evidence="2">
    <location>
        <begin position="165"/>
        <end position="220"/>
    </location>
</feature>
<proteinExistence type="predicted"/>
<dbReference type="GO" id="GO:0003676">
    <property type="term" value="F:nucleic acid binding"/>
    <property type="evidence" value="ECO:0007669"/>
    <property type="project" value="InterPro"/>
</dbReference>
<dbReference type="FunFam" id="1.10.340.70:FF:000001">
    <property type="entry name" value="Retrovirus-related Pol polyprotein from transposon gypsy-like Protein"/>
    <property type="match status" value="1"/>
</dbReference>
<dbReference type="EMBL" id="JYDQ01000179">
    <property type="protein sequence ID" value="KRY11940.1"/>
    <property type="molecule type" value="Genomic_DNA"/>
</dbReference>
<dbReference type="Pfam" id="PF17921">
    <property type="entry name" value="Integrase_H2C2"/>
    <property type="match status" value="1"/>
</dbReference>
<dbReference type="InterPro" id="IPR050951">
    <property type="entry name" value="Retrovirus_Pol_polyprotein"/>
</dbReference>
<keyword evidence="5" id="KW-1185">Reference proteome</keyword>
<evidence type="ECO:0000256" key="1">
    <source>
        <dbReference type="ARBA" id="ARBA00012493"/>
    </source>
</evidence>
<dbReference type="Gene3D" id="1.10.340.70">
    <property type="match status" value="1"/>
</dbReference>
<dbReference type="SUPFAM" id="SSF56672">
    <property type="entry name" value="DNA/RNA polymerases"/>
    <property type="match status" value="1"/>
</dbReference>
<evidence type="ECO:0000313" key="3">
    <source>
        <dbReference type="EMBL" id="KRY11940.1"/>
    </source>
</evidence>
<dbReference type="EMBL" id="JYDQ01000131">
    <property type="protein sequence ID" value="KRY13776.1"/>
    <property type="molecule type" value="Genomic_DNA"/>
</dbReference>
<comment type="caution">
    <text evidence="3">The sequence shown here is derived from an EMBL/GenBank/DDBJ whole genome shotgun (WGS) entry which is preliminary data.</text>
</comment>
<dbReference type="EC" id="2.7.7.49" evidence="1"/>
<dbReference type="GO" id="GO:0003964">
    <property type="term" value="F:RNA-directed DNA polymerase activity"/>
    <property type="evidence" value="ECO:0007669"/>
    <property type="project" value="UniProtKB-EC"/>
</dbReference>
<protein>
    <recommendedName>
        <fullName evidence="1">RNA-directed DNA polymerase</fullName>
        <ecNumber evidence="1">2.7.7.49</ecNumber>
    </recommendedName>
</protein>
<dbReference type="Proteomes" id="UP000054783">
    <property type="component" value="Unassembled WGS sequence"/>
</dbReference>
<dbReference type="InterPro" id="IPR043502">
    <property type="entry name" value="DNA/RNA_pol_sf"/>
</dbReference>
<dbReference type="STRING" id="990121.A0A0V0ZHE2"/>
<sequence>MWRWGPKEEEAFARLNHALVSPLILGHPDFDLTFLMDVDAITAFLSQQARTNHNSLRWLRNVREPERQVAGWLKRLGEFDLEVIYRPGQKHQNRDALSRRVCKQYGLESSPAEVRVGAINLDAVNPIMQEQVSDPELWQVPEWIVRKAWPQAIPQGLWLQRDLVIPRQNIPEVLTASHNQYSGAHLGVAKTLVKLRQRYYWPQQREDVEDWCRACQTRRRAATLHFIGVRLLLEVAGGVCAVDLATALVNGIFCRYGALETLHSDQDRNFESELIKEVCQLFGVVPQPIPAV</sequence>
<dbReference type="SUPFAM" id="SSF53098">
    <property type="entry name" value="Ribonuclease H-like"/>
    <property type="match status" value="1"/>
</dbReference>
<dbReference type="PANTHER" id="PTHR37984:SF5">
    <property type="entry name" value="PROTEIN NYNRIN-LIKE"/>
    <property type="match status" value="1"/>
</dbReference>